<gene>
    <name evidence="1" type="ORF">C0W41_10480</name>
</gene>
<protein>
    <submittedName>
        <fullName evidence="1">Uncharacterized protein</fullName>
    </submittedName>
</protein>
<evidence type="ECO:0000313" key="1">
    <source>
        <dbReference type="EMBL" id="PSX07665.1"/>
    </source>
</evidence>
<dbReference type="GeneID" id="61228807"/>
<organism evidence="1 2">
    <name type="scientific">Photobacterium angustum</name>
    <dbReference type="NCBI Taxonomy" id="661"/>
    <lineage>
        <taxon>Bacteria</taxon>
        <taxon>Pseudomonadati</taxon>
        <taxon>Pseudomonadota</taxon>
        <taxon>Gammaproteobacteria</taxon>
        <taxon>Vibrionales</taxon>
        <taxon>Vibrionaceae</taxon>
        <taxon>Photobacterium</taxon>
    </lineage>
</organism>
<name>A0A855SCI0_PHOAN</name>
<dbReference type="RefSeq" id="WP_045133073.1">
    <property type="nucleotide sequence ID" value="NZ_JZST01000018.1"/>
</dbReference>
<dbReference type="EMBL" id="PYOY01000004">
    <property type="protein sequence ID" value="PSX07665.1"/>
    <property type="molecule type" value="Genomic_DNA"/>
</dbReference>
<reference evidence="1 2" key="1">
    <citation type="submission" date="2018-01" db="EMBL/GenBank/DDBJ databases">
        <title>Whole genome sequencing of Histamine producing bacteria.</title>
        <authorList>
            <person name="Butler K."/>
        </authorList>
    </citation>
    <scope>NUCLEOTIDE SEQUENCE [LARGE SCALE GENOMIC DNA]</scope>
    <source>
        <strain evidence="1 2">A2-1</strain>
    </source>
</reference>
<sequence>MINANDCAYNLNDILSKFESNGYSNFTDFAKDVIASNSDGKSIDLIIPMMAYNVILHKDLSGFNSSFFRIEVESISDLIKLASDANGSFISLNDMGLFCVYNDFDIFPLARVYTYQAPSIEIFTSAIKQARSLNIPFNNINLELLTDDKNADARISEHLNNLDNRFKKIKKFIEGKIHNTSVTGGIAIARRDNVCSNCARENPDQLENITATNFRSGLHISMEVCSTCLSSSAERNLILNSMFTNMELDKLLKDRQLSTSELREISNTIVKQYLQSDIITYASDTEDTITAITPSGFTLKLRLSTIKNYGYMILNSDGEELVRFDSAPDHPDKIEFMPHHVHNNVQEEEQIKKNAKRSSKKKRKELKQKIDITDSFLSGVLGIDYVSIENHLKRLSESV</sequence>
<comment type="caution">
    <text evidence="1">The sequence shown here is derived from an EMBL/GenBank/DDBJ whole genome shotgun (WGS) entry which is preliminary data.</text>
</comment>
<dbReference type="AlphaFoldDB" id="A0A855SCI0"/>
<evidence type="ECO:0000313" key="2">
    <source>
        <dbReference type="Proteomes" id="UP000241440"/>
    </source>
</evidence>
<proteinExistence type="predicted"/>
<dbReference type="Proteomes" id="UP000241440">
    <property type="component" value="Unassembled WGS sequence"/>
</dbReference>
<accession>A0A855SCI0</accession>